<name>A0A067MTY9_BOTB1</name>
<feature type="non-terminal residue" evidence="1">
    <location>
        <position position="65"/>
    </location>
</feature>
<dbReference type="OrthoDB" id="3264327at2759"/>
<dbReference type="Proteomes" id="UP000027195">
    <property type="component" value="Unassembled WGS sequence"/>
</dbReference>
<reference evidence="2" key="1">
    <citation type="journal article" date="2014" name="Proc. Natl. Acad. Sci. U.S.A.">
        <title>Extensive sampling of basidiomycete genomes demonstrates inadequacy of the white-rot/brown-rot paradigm for wood decay fungi.</title>
        <authorList>
            <person name="Riley R."/>
            <person name="Salamov A.A."/>
            <person name="Brown D.W."/>
            <person name="Nagy L.G."/>
            <person name="Floudas D."/>
            <person name="Held B.W."/>
            <person name="Levasseur A."/>
            <person name="Lombard V."/>
            <person name="Morin E."/>
            <person name="Otillar R."/>
            <person name="Lindquist E.A."/>
            <person name="Sun H."/>
            <person name="LaButti K.M."/>
            <person name="Schmutz J."/>
            <person name="Jabbour D."/>
            <person name="Luo H."/>
            <person name="Baker S.E."/>
            <person name="Pisabarro A.G."/>
            <person name="Walton J.D."/>
            <person name="Blanchette R.A."/>
            <person name="Henrissat B."/>
            <person name="Martin F."/>
            <person name="Cullen D."/>
            <person name="Hibbett D.S."/>
            <person name="Grigoriev I.V."/>
        </authorList>
    </citation>
    <scope>NUCLEOTIDE SEQUENCE [LARGE SCALE GENOMIC DNA]</scope>
    <source>
        <strain evidence="2">FD-172 SS1</strain>
    </source>
</reference>
<evidence type="ECO:0000313" key="2">
    <source>
        <dbReference type="Proteomes" id="UP000027195"/>
    </source>
</evidence>
<dbReference type="AlphaFoldDB" id="A0A067MTY9"/>
<dbReference type="InParanoid" id="A0A067MTY9"/>
<dbReference type="EMBL" id="KL198034">
    <property type="protein sequence ID" value="KDQ15036.1"/>
    <property type="molecule type" value="Genomic_DNA"/>
</dbReference>
<evidence type="ECO:0000313" key="1">
    <source>
        <dbReference type="EMBL" id="KDQ15036.1"/>
    </source>
</evidence>
<gene>
    <name evidence="1" type="ORF">BOTBODRAFT_94896</name>
</gene>
<dbReference type="HOGENOM" id="CLU_157667_2_1_1"/>
<accession>A0A067MTY9</accession>
<keyword evidence="2" id="KW-1185">Reference proteome</keyword>
<protein>
    <submittedName>
        <fullName evidence="1">Uncharacterized protein</fullName>
    </submittedName>
</protein>
<feature type="non-terminal residue" evidence="1">
    <location>
        <position position="1"/>
    </location>
</feature>
<sequence>DVISQVNLQHDCSKQGCTHSGVQYVMQEHQKSQVTRKVIKHVDDSHFIVNMGSLHNYQHIERAIP</sequence>
<proteinExistence type="predicted"/>
<organism evidence="1 2">
    <name type="scientific">Botryobasidium botryosum (strain FD-172 SS1)</name>
    <dbReference type="NCBI Taxonomy" id="930990"/>
    <lineage>
        <taxon>Eukaryota</taxon>
        <taxon>Fungi</taxon>
        <taxon>Dikarya</taxon>
        <taxon>Basidiomycota</taxon>
        <taxon>Agaricomycotina</taxon>
        <taxon>Agaricomycetes</taxon>
        <taxon>Cantharellales</taxon>
        <taxon>Botryobasidiaceae</taxon>
        <taxon>Botryobasidium</taxon>
    </lineage>
</organism>